<evidence type="ECO:0000313" key="6">
    <source>
        <dbReference type="Proteomes" id="UP000789595"/>
    </source>
</evidence>
<feature type="compositionally biased region" description="Low complexity" evidence="2">
    <location>
        <begin position="455"/>
        <end position="483"/>
    </location>
</feature>
<sequence length="495" mass="51213">MLQFRTLALALAVSNALVAPPQCAKHSVSVRSDYLDSMAPPAAAAPEEAAPEAEVIEEPAPPAPMSLSESVLGEFSARSERNLEVARLQTQLERSQLRRKQVEEVIGEEVAALRFQLEREMAAERDRAASAAQLQQQLADAKAQKMERCRREEQLLVQLQDVRQRTSEDAVAASLAAAIETKAGLVAIELVLIEDVDECSGQIKVEQDQINARIEAMETTLASLPATDDGEALRLYSWQQVEALQAQLAESAIAIAETEASVAALRQRINDALDQRDAVLGAAPLGAAQPVAPSVNAGPAVPPPSRSAVQQIDVESLDDAALKDAAASSAKATINAFQNVGKSLLAFAGNFQASADRAEASKLLSEATNTTSALTRELADSGEVSQSEAAAIARDAASSTGQIVSNLGGAASSAAKAASNAANDAEVGAALGDAFTALGNTVASVGVLAGRAASGAAGGDLKLPDAPKLPGDLKLPDLPFLPGQKNKGPPGGFDD</sequence>
<dbReference type="AlphaFoldDB" id="A0A7S4E2A8"/>
<dbReference type="Proteomes" id="UP000789595">
    <property type="component" value="Unassembled WGS sequence"/>
</dbReference>
<evidence type="ECO:0000313" key="4">
    <source>
        <dbReference type="EMBL" id="CAE0684902.1"/>
    </source>
</evidence>
<keyword evidence="3" id="KW-0732">Signal</keyword>
<reference evidence="5" key="2">
    <citation type="submission" date="2021-11" db="EMBL/GenBank/DDBJ databases">
        <authorList>
            <consortium name="Genoscope - CEA"/>
            <person name="William W."/>
        </authorList>
    </citation>
    <scope>NUCLEOTIDE SEQUENCE</scope>
</reference>
<evidence type="ECO:0000256" key="3">
    <source>
        <dbReference type="SAM" id="SignalP"/>
    </source>
</evidence>
<evidence type="ECO:0000313" key="5">
    <source>
        <dbReference type="EMBL" id="CAH0366002.1"/>
    </source>
</evidence>
<feature type="region of interest" description="Disordered" evidence="2">
    <location>
        <begin position="455"/>
        <end position="495"/>
    </location>
</feature>
<keyword evidence="1" id="KW-0175">Coiled coil</keyword>
<gene>
    <name evidence="4" type="ORF">PCAL00307_LOCUS336</name>
    <name evidence="5" type="ORF">PECAL_1P24700</name>
</gene>
<dbReference type="EMBL" id="CAKKNE010000001">
    <property type="protein sequence ID" value="CAH0366002.1"/>
    <property type="molecule type" value="Genomic_DNA"/>
</dbReference>
<keyword evidence="6" id="KW-1185">Reference proteome</keyword>
<feature type="signal peptide" evidence="3">
    <location>
        <begin position="1"/>
        <end position="16"/>
    </location>
</feature>
<name>A0A7S4E2A8_9STRA</name>
<evidence type="ECO:0000256" key="1">
    <source>
        <dbReference type="SAM" id="Coils"/>
    </source>
</evidence>
<proteinExistence type="predicted"/>
<accession>A0A7S4E2A8</accession>
<evidence type="ECO:0000256" key="2">
    <source>
        <dbReference type="SAM" id="MobiDB-lite"/>
    </source>
</evidence>
<reference evidence="4" key="1">
    <citation type="submission" date="2021-01" db="EMBL/GenBank/DDBJ databases">
        <authorList>
            <person name="Corre E."/>
            <person name="Pelletier E."/>
            <person name="Niang G."/>
            <person name="Scheremetjew M."/>
            <person name="Finn R."/>
            <person name="Kale V."/>
            <person name="Holt S."/>
            <person name="Cochrane G."/>
            <person name="Meng A."/>
            <person name="Brown T."/>
            <person name="Cohen L."/>
        </authorList>
    </citation>
    <scope>NUCLEOTIDE SEQUENCE</scope>
    <source>
        <strain evidence="4">CCMP1756</strain>
    </source>
</reference>
<protein>
    <submittedName>
        <fullName evidence="4">Uncharacterized protein</fullName>
    </submittedName>
</protein>
<dbReference type="EMBL" id="HBIW01000408">
    <property type="protein sequence ID" value="CAE0684902.1"/>
    <property type="molecule type" value="Transcribed_RNA"/>
</dbReference>
<feature type="chain" id="PRO_5036212313" evidence="3">
    <location>
        <begin position="17"/>
        <end position="495"/>
    </location>
</feature>
<feature type="coiled-coil region" evidence="1">
    <location>
        <begin position="241"/>
        <end position="275"/>
    </location>
</feature>
<organism evidence="4">
    <name type="scientific">Pelagomonas calceolata</name>
    <dbReference type="NCBI Taxonomy" id="35677"/>
    <lineage>
        <taxon>Eukaryota</taxon>
        <taxon>Sar</taxon>
        <taxon>Stramenopiles</taxon>
        <taxon>Ochrophyta</taxon>
        <taxon>Pelagophyceae</taxon>
        <taxon>Pelagomonadales</taxon>
        <taxon>Pelagomonadaceae</taxon>
        <taxon>Pelagomonas</taxon>
    </lineage>
</organism>
<dbReference type="OrthoDB" id="206928at2759"/>